<sequence length="103" mass="12175">MKIPEYQNIHGVNASNLWMAKARRIEKAHEDQFEKELEDSILKRKFESKEGRKKIITQDGSLDEIQLEVDHLFAEYEQKVKTKVDIDLDKERPKNGNRFSSWG</sequence>
<name>A0A383A9W0_9ZZZZ</name>
<dbReference type="AlphaFoldDB" id="A0A383A9W0"/>
<organism evidence="1">
    <name type="scientific">marine metagenome</name>
    <dbReference type="NCBI Taxonomy" id="408172"/>
    <lineage>
        <taxon>unclassified sequences</taxon>
        <taxon>metagenomes</taxon>
        <taxon>ecological metagenomes</taxon>
    </lineage>
</organism>
<reference evidence="1" key="1">
    <citation type="submission" date="2018-05" db="EMBL/GenBank/DDBJ databases">
        <authorList>
            <person name="Lanie J.A."/>
            <person name="Ng W.-L."/>
            <person name="Kazmierczak K.M."/>
            <person name="Andrzejewski T.M."/>
            <person name="Davidsen T.M."/>
            <person name="Wayne K.J."/>
            <person name="Tettelin H."/>
            <person name="Glass J.I."/>
            <person name="Rusch D."/>
            <person name="Podicherti R."/>
            <person name="Tsui H.-C.T."/>
            <person name="Winkler M.E."/>
        </authorList>
    </citation>
    <scope>NUCLEOTIDE SEQUENCE</scope>
</reference>
<proteinExistence type="predicted"/>
<evidence type="ECO:0000313" key="1">
    <source>
        <dbReference type="EMBL" id="SVE04401.1"/>
    </source>
</evidence>
<accession>A0A383A9W0</accession>
<protein>
    <submittedName>
        <fullName evidence="1">Uncharacterized protein</fullName>
    </submittedName>
</protein>
<dbReference type="EMBL" id="UINC01190306">
    <property type="protein sequence ID" value="SVE04401.1"/>
    <property type="molecule type" value="Genomic_DNA"/>
</dbReference>
<gene>
    <name evidence="1" type="ORF">METZ01_LOCUS457255</name>
</gene>